<organism evidence="2 3">
    <name type="scientific">Levilactobacillus hammesii DSM 16381</name>
    <dbReference type="NCBI Taxonomy" id="1423753"/>
    <lineage>
        <taxon>Bacteria</taxon>
        <taxon>Bacillati</taxon>
        <taxon>Bacillota</taxon>
        <taxon>Bacilli</taxon>
        <taxon>Lactobacillales</taxon>
        <taxon>Lactobacillaceae</taxon>
        <taxon>Levilactobacillus</taxon>
    </lineage>
</organism>
<reference evidence="2 3" key="1">
    <citation type="journal article" date="2015" name="Genome Announc.">
        <title>Expanding the biotechnology potential of lactobacilli through comparative genomics of 213 strains and associated genera.</title>
        <authorList>
            <person name="Sun Z."/>
            <person name="Harris H.M."/>
            <person name="McCann A."/>
            <person name="Guo C."/>
            <person name="Argimon S."/>
            <person name="Zhang W."/>
            <person name="Yang X."/>
            <person name="Jeffery I.B."/>
            <person name="Cooney J.C."/>
            <person name="Kagawa T.F."/>
            <person name="Liu W."/>
            <person name="Song Y."/>
            <person name="Salvetti E."/>
            <person name="Wrobel A."/>
            <person name="Rasinkangas P."/>
            <person name="Parkhill J."/>
            <person name="Rea M.C."/>
            <person name="O'Sullivan O."/>
            <person name="Ritari J."/>
            <person name="Douillard F.P."/>
            <person name="Paul Ross R."/>
            <person name="Yang R."/>
            <person name="Briner A.E."/>
            <person name="Felis G.E."/>
            <person name="de Vos W.M."/>
            <person name="Barrangou R."/>
            <person name="Klaenhammer T.R."/>
            <person name="Caufield P.W."/>
            <person name="Cui Y."/>
            <person name="Zhang H."/>
            <person name="O'Toole P.W."/>
        </authorList>
    </citation>
    <scope>NUCLEOTIDE SEQUENCE [LARGE SCALE GENOMIC DNA]</scope>
    <source>
        <strain evidence="2 3">DSM 16381</strain>
    </source>
</reference>
<dbReference type="Pfam" id="PF04266">
    <property type="entry name" value="ASCH"/>
    <property type="match status" value="1"/>
</dbReference>
<dbReference type="Proteomes" id="UP000051580">
    <property type="component" value="Unassembled WGS sequence"/>
</dbReference>
<dbReference type="AlphaFoldDB" id="A0A0R1UUF8"/>
<evidence type="ECO:0000313" key="3">
    <source>
        <dbReference type="Proteomes" id="UP000051580"/>
    </source>
</evidence>
<comment type="caution">
    <text evidence="2">The sequence shown here is derived from an EMBL/GenBank/DDBJ whole genome shotgun (WGS) entry which is preliminary data.</text>
</comment>
<dbReference type="SUPFAM" id="SSF88697">
    <property type="entry name" value="PUA domain-like"/>
    <property type="match status" value="1"/>
</dbReference>
<dbReference type="InterPro" id="IPR015947">
    <property type="entry name" value="PUA-like_sf"/>
</dbReference>
<dbReference type="PATRIC" id="fig|1423753.3.peg.405"/>
<dbReference type="InterPro" id="IPR007374">
    <property type="entry name" value="ASCH_domain"/>
</dbReference>
<dbReference type="OrthoDB" id="9807542at2"/>
<feature type="domain" description="ASCH" evidence="1">
    <location>
        <begin position="25"/>
        <end position="147"/>
    </location>
</feature>
<dbReference type="STRING" id="1423753.FD28_GL000389"/>
<dbReference type="Gene3D" id="3.10.400.10">
    <property type="entry name" value="Sulfate adenylyltransferase"/>
    <property type="match status" value="1"/>
</dbReference>
<accession>A0A0R1UUF8</accession>
<keyword evidence="3" id="KW-1185">Reference proteome</keyword>
<sequence>MDVDTFWQDFKSRHPEIKTNHHDTYAMGSTDENATILAHLIAAGTKTATTSALDLYTADEPLPFVGEYNVILDGHDQPICVTQTKVVETIPFNQVSAEHAYHEGEDDRTLASWRREHRAFFQAAYRQEGRIFTEDIPCYCEVFVRVD</sequence>
<evidence type="ECO:0000259" key="1">
    <source>
        <dbReference type="SMART" id="SM01022"/>
    </source>
</evidence>
<gene>
    <name evidence="2" type="ORF">FD28_GL000389</name>
</gene>
<dbReference type="EMBL" id="AZFS01000058">
    <property type="protein sequence ID" value="KRL94565.1"/>
    <property type="molecule type" value="Genomic_DNA"/>
</dbReference>
<name>A0A0R1UUF8_9LACO</name>
<evidence type="ECO:0000313" key="2">
    <source>
        <dbReference type="EMBL" id="KRL94565.1"/>
    </source>
</evidence>
<protein>
    <recommendedName>
        <fullName evidence="1">ASCH domain-containing protein</fullName>
    </recommendedName>
</protein>
<dbReference type="SMART" id="SM01022">
    <property type="entry name" value="ASCH"/>
    <property type="match status" value="1"/>
</dbReference>
<dbReference type="PANTHER" id="PTHR39203:SF1">
    <property type="entry name" value="CYTOPLASMIC PROTEIN"/>
    <property type="match status" value="1"/>
</dbReference>
<dbReference type="PIRSF" id="PIRSF021320">
    <property type="entry name" value="DUF984"/>
    <property type="match status" value="1"/>
</dbReference>
<dbReference type="InterPro" id="IPR009326">
    <property type="entry name" value="DUF984"/>
</dbReference>
<dbReference type="CDD" id="cd06553">
    <property type="entry name" value="ASCH_Ef3133_like"/>
    <property type="match status" value="1"/>
</dbReference>
<dbReference type="PANTHER" id="PTHR39203">
    <property type="entry name" value="CYTOPLASMIC PROTEIN-RELATED"/>
    <property type="match status" value="1"/>
</dbReference>
<proteinExistence type="predicted"/>
<dbReference type="RefSeq" id="WP_057733886.1">
    <property type="nucleotide sequence ID" value="NZ_AZFS01000058.1"/>
</dbReference>